<protein>
    <submittedName>
        <fullName evidence="2">Uncharacterized protein</fullName>
    </submittedName>
</protein>
<feature type="region of interest" description="Disordered" evidence="1">
    <location>
        <begin position="186"/>
        <end position="237"/>
    </location>
</feature>
<organism evidence="2 3">
    <name type="scientific">Gordonia phage MelBins</name>
    <dbReference type="NCBI Taxonomy" id="2656540"/>
    <lineage>
        <taxon>Viruses</taxon>
        <taxon>Duplodnaviria</taxon>
        <taxon>Heunggongvirae</taxon>
        <taxon>Uroviricota</taxon>
        <taxon>Caudoviricetes</taxon>
        <taxon>Stackebrandtviridae</taxon>
        <taxon>Schenleyvirinae</taxon>
        <taxon>Leonardvirus</taxon>
        <taxon>Leonardvirus melbins</taxon>
    </lineage>
</organism>
<reference evidence="2 3" key="1">
    <citation type="submission" date="2019-10" db="EMBL/GenBank/DDBJ databases">
        <authorList>
            <person name="Hernandez-Flores M.J."/>
            <person name="Aleman-Lozada M."/>
            <person name="Aponte-Olivieri F."/>
            <person name="Cruz-Velazquez M.A."/>
            <person name="Diaz-Melendez B.J."/>
            <person name="Jana-Martinez N.E."/>
            <person name="Medina-Santiago V."/>
            <person name="Mercado-Mulero C."/>
            <person name="Herrera-DelValle R.J."/>
            <person name="Ocasio-Caldero C.E."/>
            <person name="Silva-Martinez J.O."/>
            <person name="Fernandez-Martinez M."/>
            <person name="Vazquez E."/>
            <person name="Rubin M.R."/>
            <person name="Fryberger R.B."/>
            <person name="Garlena R.A."/>
            <person name="Russell D.A."/>
            <person name="Pope W.H."/>
            <person name="Jacobs-Sera D."/>
            <person name="Hatfull G.F."/>
        </authorList>
    </citation>
    <scope>NUCLEOTIDE SEQUENCE [LARGE SCALE GENOMIC DNA]</scope>
</reference>
<accession>A0A649VNJ0</accession>
<proteinExistence type="predicted"/>
<keyword evidence="3" id="KW-1185">Reference proteome</keyword>
<evidence type="ECO:0000313" key="3">
    <source>
        <dbReference type="Proteomes" id="UP000425543"/>
    </source>
</evidence>
<dbReference type="Proteomes" id="UP000425543">
    <property type="component" value="Segment"/>
</dbReference>
<dbReference type="EMBL" id="MN586028">
    <property type="protein sequence ID" value="QGJ93589.1"/>
    <property type="molecule type" value="Genomic_DNA"/>
</dbReference>
<feature type="compositionally biased region" description="Basic and acidic residues" evidence="1">
    <location>
        <begin position="206"/>
        <end position="223"/>
    </location>
</feature>
<dbReference type="GeneID" id="63026973"/>
<evidence type="ECO:0000256" key="1">
    <source>
        <dbReference type="SAM" id="MobiDB-lite"/>
    </source>
</evidence>
<gene>
    <name evidence="2" type="primary">35</name>
    <name evidence="2" type="ORF">SEA_MELBINS_35</name>
</gene>
<evidence type="ECO:0000313" key="2">
    <source>
        <dbReference type="EMBL" id="QGJ93589.1"/>
    </source>
</evidence>
<sequence length="237" mass="26626">MARRGNQRRRGLIRDDNGVVLALDRRHPMLDTFTAIPLAAPDMPGVEIPPINWPTEMKQAACIHVFENLYPGLPAPLPPGRRAHLVDDNGDPVVNERGVPIVIEASKYRLANPTGDDLPMGGGGQFWLSWAIDAEQVRADAQAVMDEAGPVELLNPEDMDDEQLATYQARLAEQQRRIEQVMIDKERARQMDIPGNDARATPPEWGDWKDRNADQLGDTDRLERRRRRRSDSGGDEQ</sequence>
<dbReference type="KEGG" id="vg:63026973"/>
<dbReference type="RefSeq" id="YP_010002423.1">
    <property type="nucleotide sequence ID" value="NC_053244.1"/>
</dbReference>
<name>A0A649VNJ0_9CAUD</name>